<evidence type="ECO:0000256" key="1">
    <source>
        <dbReference type="ARBA" id="ARBA00022692"/>
    </source>
</evidence>
<dbReference type="SUPFAM" id="SSF103473">
    <property type="entry name" value="MFS general substrate transporter"/>
    <property type="match status" value="1"/>
</dbReference>
<dbReference type="PANTHER" id="PTHR23121">
    <property type="entry name" value="SODIUM-DEPENDENT GLUCOSE TRANSPORTER 1"/>
    <property type="match status" value="1"/>
</dbReference>
<evidence type="ECO:0000256" key="3">
    <source>
        <dbReference type="ARBA" id="ARBA00023136"/>
    </source>
</evidence>
<reference evidence="6" key="1">
    <citation type="submission" date="2025-08" db="UniProtKB">
        <authorList>
            <consortium name="RefSeq"/>
        </authorList>
    </citation>
    <scope>IDENTIFICATION</scope>
</reference>
<protein>
    <submittedName>
        <fullName evidence="6">Uncharacterized protein LOC101854307</fullName>
    </submittedName>
</protein>
<dbReference type="Gene3D" id="1.20.1250.20">
    <property type="entry name" value="MFS general substrate transporter like domains"/>
    <property type="match status" value="1"/>
</dbReference>
<feature type="transmembrane region" description="Helical" evidence="4">
    <location>
        <begin position="291"/>
        <end position="314"/>
    </location>
</feature>
<keyword evidence="1 4" id="KW-0812">Transmembrane</keyword>
<feature type="transmembrane region" description="Helical" evidence="4">
    <location>
        <begin position="12"/>
        <end position="35"/>
    </location>
</feature>
<accession>A0ABM1AFE1</accession>
<evidence type="ECO:0000256" key="4">
    <source>
        <dbReference type="SAM" id="Phobius"/>
    </source>
</evidence>
<evidence type="ECO:0000313" key="6">
    <source>
        <dbReference type="RefSeq" id="XP_012946602.1"/>
    </source>
</evidence>
<keyword evidence="5" id="KW-1185">Reference proteome</keyword>
<dbReference type="RefSeq" id="XP_012946602.1">
    <property type="nucleotide sequence ID" value="XM_013091148.1"/>
</dbReference>
<organism evidence="5 6">
    <name type="scientific">Aplysia californica</name>
    <name type="common">California sea hare</name>
    <dbReference type="NCBI Taxonomy" id="6500"/>
    <lineage>
        <taxon>Eukaryota</taxon>
        <taxon>Metazoa</taxon>
        <taxon>Spiralia</taxon>
        <taxon>Lophotrochozoa</taxon>
        <taxon>Mollusca</taxon>
        <taxon>Gastropoda</taxon>
        <taxon>Heterobranchia</taxon>
        <taxon>Euthyneura</taxon>
        <taxon>Tectipleura</taxon>
        <taxon>Aplysiida</taxon>
        <taxon>Aplysioidea</taxon>
        <taxon>Aplysiidae</taxon>
        <taxon>Aplysia</taxon>
    </lineage>
</organism>
<gene>
    <name evidence="6" type="primary">LOC101854307</name>
</gene>
<feature type="transmembrane region" description="Helical" evidence="4">
    <location>
        <begin position="258"/>
        <end position="279"/>
    </location>
</feature>
<dbReference type="GeneID" id="101854307"/>
<feature type="transmembrane region" description="Helical" evidence="4">
    <location>
        <begin position="108"/>
        <end position="132"/>
    </location>
</feature>
<dbReference type="Proteomes" id="UP000694888">
    <property type="component" value="Unplaced"/>
</dbReference>
<feature type="transmembrane region" description="Helical" evidence="4">
    <location>
        <begin position="157"/>
        <end position="177"/>
    </location>
</feature>
<feature type="transmembrane region" description="Helical" evidence="4">
    <location>
        <begin position="326"/>
        <end position="348"/>
    </location>
</feature>
<proteinExistence type="predicted"/>
<dbReference type="InterPro" id="IPR036259">
    <property type="entry name" value="MFS_trans_sf"/>
</dbReference>
<evidence type="ECO:0000256" key="2">
    <source>
        <dbReference type="ARBA" id="ARBA00022989"/>
    </source>
</evidence>
<feature type="transmembrane region" description="Helical" evidence="4">
    <location>
        <begin position="231"/>
        <end position="252"/>
    </location>
</feature>
<dbReference type="PANTHER" id="PTHR23121:SF9">
    <property type="entry name" value="SODIUM-DEPENDENT GLUCOSE TRANSPORTER 1"/>
    <property type="match status" value="1"/>
</dbReference>
<name>A0ABM1AFE1_APLCA</name>
<keyword evidence="3 4" id="KW-0472">Membrane</keyword>
<evidence type="ECO:0000313" key="5">
    <source>
        <dbReference type="Proteomes" id="UP000694888"/>
    </source>
</evidence>
<feature type="transmembrane region" description="Helical" evidence="4">
    <location>
        <begin position="201"/>
        <end position="219"/>
    </location>
</feature>
<keyword evidence="2 4" id="KW-1133">Transmembrane helix</keyword>
<sequence length="361" mass="40048">MRRWGNEGRSLMQLLHFCFSIGALSAPLFTAPFLAKKLNQSETNFNAQNKASTPGPTHDLVSQTVLPPTSSELLLNFSRETVPEVNVSEHSALTISSGFTEQKQTTEVLYAFIISASVCLVASVPFLVMFILSKLTSSRKEETTSVEVSREGRDLPVGLKVLVMGWLCVYYSLYAAVDDSFISYLMTFLVREYADMSKTRATYITSIYWASFACSRFMMMFMSNFVTPLRLLSMCLSIMFVALLSFSAGAWFGEMTVLIVFSVVFAVGVSAVHPAGYSMCEAELFPVTVKVATCISVSAGVGSMVNPVVISYLMEQVSNMWFCYTLVLQISALCIVFATLMCFVKCFINRRYGPLKDDQQP</sequence>